<dbReference type="AlphaFoldDB" id="A0A835BJQ9"/>
<name>A0A835BJQ9_9POAL</name>
<sequence>MDPSPAEIVFECGHFRLHSDGHVERTGGMEFVPAGFDANTGVTSKDILIDAATGVSARLYLPAIQKEATATAKLPILVIFHGGYFVVGSPGCPNFHRYVNSLVSKAGVLAVSVDYRLAPEHLLPAAYDDSWAALNWAVSGAAADPWLSDHGDLGRVFVAGASAGANIAHNMAVAATPPALVERVEGVILLHPSFCGEQKLEDEAEEFWRDNKKRWAVIFPAARGGTDDPRINPMAAADLLAKLAGKRLFVSTASEDPRASRGRAYCEAVRASGWPGKVEWFESKGEGHAFFVSYHSSHEAGDAWAQALLLFGCVFIGLTEHDNHQIKAKIRAGDSSSAFVLDEMRFQIQRWPSGGWRALGAQGLRSSRGAMDSGSKEIAFDCSSFRLYMDGHVDRNAKRMETMPAGFDAATGVTSKDVVIDAATGVYVRVYLPPLQAATTAKLPILVFFHGGYFIVGSAAEPMYHHYVNSLVARAGAIAVSVNYRLAPEHKLPAAYEDSLTGLKWAVSGADPWLSDHGDLGRVFLVGVSAGGNIVHNMAISEPAHVEAVIQLHPSFSGEQRMGAEDEAFWRANNNRWAIIFPGARGGVEDPRINPTAAGAPSLTKLAGQRLLVCTASEDPRALRAQAYCDAVRASGWSGEAEWFESEGEGHGFFVLNPGSPRAAALMDRVIAFLAGH</sequence>
<dbReference type="Pfam" id="PF07859">
    <property type="entry name" value="Abhydrolase_3"/>
    <property type="match status" value="2"/>
</dbReference>
<comment type="caution">
    <text evidence="2">The sequence shown here is derived from an EMBL/GenBank/DDBJ whole genome shotgun (WGS) entry which is preliminary data.</text>
</comment>
<accession>A0A835BJQ9</accession>
<dbReference type="OrthoDB" id="408631at2759"/>
<reference evidence="2" key="1">
    <citation type="submission" date="2020-07" db="EMBL/GenBank/DDBJ databases">
        <title>Genome sequence and genetic diversity analysis of an under-domesticated orphan crop, white fonio (Digitaria exilis).</title>
        <authorList>
            <person name="Bennetzen J.L."/>
            <person name="Chen S."/>
            <person name="Ma X."/>
            <person name="Wang X."/>
            <person name="Yssel A.E.J."/>
            <person name="Chaluvadi S.R."/>
            <person name="Johnson M."/>
            <person name="Gangashetty P."/>
            <person name="Hamidou F."/>
            <person name="Sanogo M.D."/>
            <person name="Zwaenepoel A."/>
            <person name="Wallace J."/>
            <person name="Van De Peer Y."/>
            <person name="Van Deynze A."/>
        </authorList>
    </citation>
    <scope>NUCLEOTIDE SEQUENCE</scope>
    <source>
        <tissue evidence="2">Leaves</tissue>
    </source>
</reference>
<dbReference type="InterPro" id="IPR029058">
    <property type="entry name" value="AB_hydrolase_fold"/>
</dbReference>
<dbReference type="SUPFAM" id="SSF53474">
    <property type="entry name" value="alpha/beta-Hydrolases"/>
    <property type="match status" value="2"/>
</dbReference>
<evidence type="ECO:0000259" key="1">
    <source>
        <dbReference type="Pfam" id="PF07859"/>
    </source>
</evidence>
<feature type="domain" description="Alpha/beta hydrolase fold-3" evidence="1">
    <location>
        <begin position="77"/>
        <end position="291"/>
    </location>
</feature>
<protein>
    <recommendedName>
        <fullName evidence="1">Alpha/beta hydrolase fold-3 domain-containing protein</fullName>
    </recommendedName>
</protein>
<dbReference type="InterPro" id="IPR050466">
    <property type="entry name" value="Carboxylest/Gibb_receptor"/>
</dbReference>
<dbReference type="PANTHER" id="PTHR23024:SF407">
    <property type="entry name" value="ALPHA_BETA HYDROLASE FOLD-3 DOMAIN-CONTAINING PROTEIN"/>
    <property type="match status" value="1"/>
</dbReference>
<feature type="domain" description="Alpha/beta hydrolase fold-3" evidence="1">
    <location>
        <begin position="446"/>
        <end position="654"/>
    </location>
</feature>
<dbReference type="InterPro" id="IPR013094">
    <property type="entry name" value="AB_hydrolase_3"/>
</dbReference>
<gene>
    <name evidence="2" type="ORF">HU200_037733</name>
</gene>
<dbReference type="Gene3D" id="3.40.50.1820">
    <property type="entry name" value="alpha/beta hydrolase"/>
    <property type="match status" value="2"/>
</dbReference>
<evidence type="ECO:0000313" key="3">
    <source>
        <dbReference type="Proteomes" id="UP000636709"/>
    </source>
</evidence>
<keyword evidence="3" id="KW-1185">Reference proteome</keyword>
<evidence type="ECO:0000313" key="2">
    <source>
        <dbReference type="EMBL" id="KAF8695124.1"/>
    </source>
</evidence>
<dbReference type="EMBL" id="JACEFO010001899">
    <property type="protein sequence ID" value="KAF8695124.1"/>
    <property type="molecule type" value="Genomic_DNA"/>
</dbReference>
<dbReference type="PANTHER" id="PTHR23024">
    <property type="entry name" value="ARYLACETAMIDE DEACETYLASE"/>
    <property type="match status" value="1"/>
</dbReference>
<dbReference type="Proteomes" id="UP000636709">
    <property type="component" value="Unassembled WGS sequence"/>
</dbReference>
<dbReference type="GO" id="GO:0016787">
    <property type="term" value="F:hydrolase activity"/>
    <property type="evidence" value="ECO:0007669"/>
    <property type="project" value="InterPro"/>
</dbReference>
<organism evidence="2 3">
    <name type="scientific">Digitaria exilis</name>
    <dbReference type="NCBI Taxonomy" id="1010633"/>
    <lineage>
        <taxon>Eukaryota</taxon>
        <taxon>Viridiplantae</taxon>
        <taxon>Streptophyta</taxon>
        <taxon>Embryophyta</taxon>
        <taxon>Tracheophyta</taxon>
        <taxon>Spermatophyta</taxon>
        <taxon>Magnoliopsida</taxon>
        <taxon>Liliopsida</taxon>
        <taxon>Poales</taxon>
        <taxon>Poaceae</taxon>
        <taxon>PACMAD clade</taxon>
        <taxon>Panicoideae</taxon>
        <taxon>Panicodae</taxon>
        <taxon>Paniceae</taxon>
        <taxon>Anthephorinae</taxon>
        <taxon>Digitaria</taxon>
    </lineage>
</organism>
<proteinExistence type="predicted"/>